<keyword evidence="6" id="KW-0812">Transmembrane</keyword>
<evidence type="ECO:0000256" key="15">
    <source>
        <dbReference type="ARBA" id="ARBA00036527"/>
    </source>
</evidence>
<keyword evidence="7" id="KW-0547">Nucleotide-binding</keyword>
<dbReference type="GO" id="GO:0004467">
    <property type="term" value="F:long-chain fatty acid-CoA ligase activity"/>
    <property type="evidence" value="ECO:0007669"/>
    <property type="project" value="UniProtKB-EC"/>
</dbReference>
<dbReference type="InterPro" id="IPR020845">
    <property type="entry name" value="AMP-binding_CS"/>
</dbReference>
<dbReference type="InterPro" id="IPR045851">
    <property type="entry name" value="AMP-bd_C_sf"/>
</dbReference>
<dbReference type="InterPro" id="IPR042099">
    <property type="entry name" value="ANL_N_sf"/>
</dbReference>
<evidence type="ECO:0000256" key="4">
    <source>
        <dbReference type="ARBA" id="ARBA00022475"/>
    </source>
</evidence>
<evidence type="ECO:0000256" key="9">
    <source>
        <dbReference type="ARBA" id="ARBA00022840"/>
    </source>
</evidence>
<dbReference type="PROSITE" id="PS00455">
    <property type="entry name" value="AMP_BINDING"/>
    <property type="match status" value="1"/>
</dbReference>
<dbReference type="GO" id="GO:0044539">
    <property type="term" value="P:long-chain fatty acid import into cell"/>
    <property type="evidence" value="ECO:0007669"/>
    <property type="project" value="TreeGrafter"/>
</dbReference>
<dbReference type="Proteomes" id="UP000593567">
    <property type="component" value="Unassembled WGS sequence"/>
</dbReference>
<proteinExistence type="inferred from homology"/>
<evidence type="ECO:0000256" key="6">
    <source>
        <dbReference type="ARBA" id="ARBA00022692"/>
    </source>
</evidence>
<evidence type="ECO:0000256" key="14">
    <source>
        <dbReference type="ARBA" id="ARBA00026121"/>
    </source>
</evidence>
<evidence type="ECO:0000256" key="1">
    <source>
        <dbReference type="ARBA" id="ARBA00004651"/>
    </source>
</evidence>
<keyword evidence="4" id="KW-1003">Cell membrane</keyword>
<keyword evidence="10" id="KW-1133">Transmembrane helix</keyword>
<evidence type="ECO:0000256" key="10">
    <source>
        <dbReference type="ARBA" id="ARBA00022989"/>
    </source>
</evidence>
<dbReference type="FunFam" id="3.40.50.12780:FF:000019">
    <property type="entry name" value="Long-chain fatty acid transporter"/>
    <property type="match status" value="1"/>
</dbReference>
<sequence length="570" mass="63355">MKKYTQDQVGVPTLFYQVCDRNPEKTCFIDVIGDRYWSFNDVDKYSNKIANYFLSLGYQPGDCVAILMESGGQYVATWLGLAKIGVVPALLNYNLRLDSLAHCLHAAEAKSLIYSSVFRGAIEEAQSLLPPSLSQFELGDSVKTYVDDNIEKTSAVRPPLLRYNFNSPLIYIYTSGTTGLPKAAKVVHSRYFYMANTLYNFGGMNSTTIIYDTLPIYHSAGGILGVGQALLQGCTVVIRKKFSASNFWADCIKYNCTAAQYIGEICRYLLAQEHKLVDTQHKVSLVYGNGLKPQIWREFKTRFNLKKIAEFYGATEGNANAINIDNTEGCVGFTSVIIPSFHPISVIKVAEDGSAIRGNNGLCIRADPGEPGELVGKISNTDSLNRFDGYSTKEATSKKIVSDVFTRGDNYFLTGDVVAMDELGYLYFKDRTGDTFRWKGENVSTAEVEARVSNVINMMDAVAFGVEVPGAEGKAGMVAIEDPDRKVDVSSLYKSISMVLPAYARPIFVRILQSANKTSTFKLQKVELRKEGFNPSLVSDQMYYLNAKQGQYLPLTLSVYEDIQKSRIRF</sequence>
<reference evidence="23" key="1">
    <citation type="submission" date="2020-06" db="EMBL/GenBank/DDBJ databases">
        <title>Draft genome of Bugula neritina, a colonial animal packing powerful symbionts and potential medicines.</title>
        <authorList>
            <person name="Rayko M."/>
        </authorList>
    </citation>
    <scope>NUCLEOTIDE SEQUENCE [LARGE SCALE GENOMIC DNA]</scope>
    <source>
        <strain evidence="23">Kwan_BN1</strain>
    </source>
</reference>
<name>A0A7J7KK38_BUGNE</name>
<keyword evidence="5" id="KW-0436">Ligase</keyword>
<dbReference type="Gene3D" id="3.40.50.12780">
    <property type="entry name" value="N-terminal domain of ligase-like"/>
    <property type="match status" value="1"/>
</dbReference>
<comment type="subcellular location">
    <subcellularLocation>
        <location evidence="1">Cell membrane</location>
        <topology evidence="1">Multi-pass membrane protein</topology>
    </subcellularLocation>
    <subcellularLocation>
        <location evidence="17">Peroxisome membrane</location>
    </subcellularLocation>
</comment>
<evidence type="ECO:0000256" key="21">
    <source>
        <dbReference type="ARBA" id="ARBA00078285"/>
    </source>
</evidence>
<dbReference type="AlphaFoldDB" id="A0A7J7KK38"/>
<protein>
    <recommendedName>
        <fullName evidence="20">Very long-chain fatty acid transport protein</fullName>
        <ecNumber evidence="14">6.2.1.3</ecNumber>
    </recommendedName>
    <alternativeName>
        <fullName evidence="16">Long-chain-fatty-acid--CoA ligase</fullName>
    </alternativeName>
    <alternativeName>
        <fullName evidence="21">Very-long-chain acyl-CoA synthetase</fullName>
    </alternativeName>
</protein>
<feature type="domain" description="AMP-dependent synthetase/ligase" evidence="22">
    <location>
        <begin position="17"/>
        <end position="330"/>
    </location>
</feature>
<keyword evidence="24" id="KW-1185">Reference proteome</keyword>
<dbReference type="GO" id="GO:0005524">
    <property type="term" value="F:ATP binding"/>
    <property type="evidence" value="ECO:0007669"/>
    <property type="project" value="UniProtKB-KW"/>
</dbReference>
<evidence type="ECO:0000256" key="20">
    <source>
        <dbReference type="ARBA" id="ARBA00068795"/>
    </source>
</evidence>
<comment type="function">
    <text evidence="19">Acyl-CoA synthetase required for both the import of long chain fatty acids (LCFAs) (C14-C18) and the activation very long chain fatty acids (VLCFAs) (C20-C26) by esterification of the fatty acids into metabolically active CoA-thioesters for subsequent degradation or incorporation into phospholipids. The transport and fatty acyl-CoA synthetase activities are genetically separable and are thus independent activities. Esterifies VLCFAs in the peroxisome matrix. The VLCFAs are actively transported into peroxisomes by a PXA1-PXA2 heterodimeric transporter in the peroxisomal membrane.</text>
</comment>
<evidence type="ECO:0000256" key="7">
    <source>
        <dbReference type="ARBA" id="ARBA00022741"/>
    </source>
</evidence>
<dbReference type="GO" id="GO:0005778">
    <property type="term" value="C:peroxisomal membrane"/>
    <property type="evidence" value="ECO:0007669"/>
    <property type="project" value="UniProtKB-SubCell"/>
</dbReference>
<evidence type="ECO:0000256" key="12">
    <source>
        <dbReference type="ARBA" id="ARBA00023136"/>
    </source>
</evidence>
<evidence type="ECO:0000256" key="13">
    <source>
        <dbReference type="ARBA" id="ARBA00023140"/>
    </source>
</evidence>
<evidence type="ECO:0000256" key="3">
    <source>
        <dbReference type="ARBA" id="ARBA00022448"/>
    </source>
</evidence>
<keyword evidence="8" id="KW-0443">Lipid metabolism</keyword>
<dbReference type="FunFam" id="3.30.300.30:FF:000002">
    <property type="entry name" value="Long-chain fatty acid transport protein 1"/>
    <property type="match status" value="1"/>
</dbReference>
<dbReference type="InterPro" id="IPR000873">
    <property type="entry name" value="AMP-dep_synth/lig_dom"/>
</dbReference>
<evidence type="ECO:0000313" key="23">
    <source>
        <dbReference type="EMBL" id="KAF6038949.1"/>
    </source>
</evidence>
<evidence type="ECO:0000313" key="24">
    <source>
        <dbReference type="Proteomes" id="UP000593567"/>
    </source>
</evidence>
<keyword evidence="8" id="KW-0276">Fatty acid metabolism</keyword>
<comment type="similarity">
    <text evidence="2">Belongs to the ATP-dependent AMP-binding enzyme family.</text>
</comment>
<dbReference type="OrthoDB" id="288590at2759"/>
<dbReference type="Pfam" id="PF00501">
    <property type="entry name" value="AMP-binding"/>
    <property type="match status" value="1"/>
</dbReference>
<comment type="catalytic activity">
    <reaction evidence="15">
        <text>a very long-chain fatty acid + ATP + CoA = a very long-chain fatty acyl-CoA + AMP + diphosphate</text>
        <dbReference type="Rhea" id="RHEA:54536"/>
        <dbReference type="ChEBI" id="CHEBI:30616"/>
        <dbReference type="ChEBI" id="CHEBI:33019"/>
        <dbReference type="ChEBI" id="CHEBI:57287"/>
        <dbReference type="ChEBI" id="CHEBI:58950"/>
        <dbReference type="ChEBI" id="CHEBI:138261"/>
        <dbReference type="ChEBI" id="CHEBI:456215"/>
    </reaction>
    <physiologicalReaction direction="left-to-right" evidence="15">
        <dbReference type="Rhea" id="RHEA:54537"/>
    </physiologicalReaction>
</comment>
<keyword evidence="12" id="KW-0472">Membrane</keyword>
<comment type="catalytic activity">
    <reaction evidence="18">
        <text>tetracosanoate + ATP + CoA = tetracosanoyl-CoA + AMP + diphosphate</text>
        <dbReference type="Rhea" id="RHEA:33639"/>
        <dbReference type="ChEBI" id="CHEBI:30616"/>
        <dbReference type="ChEBI" id="CHEBI:31014"/>
        <dbReference type="ChEBI" id="CHEBI:33019"/>
        <dbReference type="ChEBI" id="CHEBI:57287"/>
        <dbReference type="ChEBI" id="CHEBI:65052"/>
        <dbReference type="ChEBI" id="CHEBI:456215"/>
    </reaction>
    <physiologicalReaction direction="left-to-right" evidence="18">
        <dbReference type="Rhea" id="RHEA:33640"/>
    </physiologicalReaction>
</comment>
<evidence type="ECO:0000256" key="16">
    <source>
        <dbReference type="ARBA" id="ARBA00041297"/>
    </source>
</evidence>
<evidence type="ECO:0000256" key="11">
    <source>
        <dbReference type="ARBA" id="ARBA00023055"/>
    </source>
</evidence>
<keyword evidence="3" id="KW-0813">Transport</keyword>
<organism evidence="23 24">
    <name type="scientific">Bugula neritina</name>
    <name type="common">Brown bryozoan</name>
    <name type="synonym">Sertularia neritina</name>
    <dbReference type="NCBI Taxonomy" id="10212"/>
    <lineage>
        <taxon>Eukaryota</taxon>
        <taxon>Metazoa</taxon>
        <taxon>Spiralia</taxon>
        <taxon>Lophotrochozoa</taxon>
        <taxon>Bryozoa</taxon>
        <taxon>Gymnolaemata</taxon>
        <taxon>Cheilostomatida</taxon>
        <taxon>Flustrina</taxon>
        <taxon>Buguloidea</taxon>
        <taxon>Bugulidae</taxon>
        <taxon>Bugula</taxon>
    </lineage>
</organism>
<evidence type="ECO:0000256" key="17">
    <source>
        <dbReference type="ARBA" id="ARBA00046271"/>
    </source>
</evidence>
<dbReference type="PANTHER" id="PTHR43107">
    <property type="entry name" value="LONG-CHAIN FATTY ACID TRANSPORT PROTEIN"/>
    <property type="match status" value="1"/>
</dbReference>
<evidence type="ECO:0000256" key="18">
    <source>
        <dbReference type="ARBA" id="ARBA00048666"/>
    </source>
</evidence>
<dbReference type="EC" id="6.2.1.3" evidence="14"/>
<dbReference type="GO" id="GO:0005789">
    <property type="term" value="C:endoplasmic reticulum membrane"/>
    <property type="evidence" value="ECO:0007669"/>
    <property type="project" value="TreeGrafter"/>
</dbReference>
<dbReference type="GO" id="GO:0005886">
    <property type="term" value="C:plasma membrane"/>
    <property type="evidence" value="ECO:0007669"/>
    <property type="project" value="UniProtKB-SubCell"/>
</dbReference>
<comment type="caution">
    <text evidence="23">The sequence shown here is derived from an EMBL/GenBank/DDBJ whole genome shotgun (WGS) entry which is preliminary data.</text>
</comment>
<gene>
    <name evidence="23" type="ORF">EB796_002733</name>
</gene>
<evidence type="ECO:0000256" key="2">
    <source>
        <dbReference type="ARBA" id="ARBA00006432"/>
    </source>
</evidence>
<keyword evidence="13" id="KW-0576">Peroxisome</keyword>
<keyword evidence="11" id="KW-0445">Lipid transport</keyword>
<dbReference type="Gene3D" id="3.30.300.30">
    <property type="match status" value="1"/>
</dbReference>
<dbReference type="SUPFAM" id="SSF56801">
    <property type="entry name" value="Acetyl-CoA synthetase-like"/>
    <property type="match status" value="1"/>
</dbReference>
<dbReference type="PANTHER" id="PTHR43107:SF15">
    <property type="entry name" value="FATTY ACID TRANSPORT PROTEIN 3, ISOFORM A"/>
    <property type="match status" value="1"/>
</dbReference>
<accession>A0A7J7KK38</accession>
<dbReference type="GO" id="GO:0005324">
    <property type="term" value="F:long-chain fatty acid transmembrane transporter activity"/>
    <property type="evidence" value="ECO:0007669"/>
    <property type="project" value="TreeGrafter"/>
</dbReference>
<evidence type="ECO:0000256" key="5">
    <source>
        <dbReference type="ARBA" id="ARBA00022598"/>
    </source>
</evidence>
<evidence type="ECO:0000259" key="22">
    <source>
        <dbReference type="Pfam" id="PF00501"/>
    </source>
</evidence>
<evidence type="ECO:0000256" key="19">
    <source>
        <dbReference type="ARBA" id="ARBA00060276"/>
    </source>
</evidence>
<keyword evidence="9" id="KW-0067">ATP-binding</keyword>
<dbReference type="EMBL" id="VXIV02000324">
    <property type="protein sequence ID" value="KAF6038949.1"/>
    <property type="molecule type" value="Genomic_DNA"/>
</dbReference>
<evidence type="ECO:0000256" key="8">
    <source>
        <dbReference type="ARBA" id="ARBA00022832"/>
    </source>
</evidence>